<sequence length="230" mass="26940">MIIYSYMGLLREREEDIHNGNIWERKPVYYFMDPYFIVLGKEQMKKLRKATMKGEDEETNAWHAALRFFNGFACATIGPSVMEADYMFIPCCVGNAHWVLFMFSTKNFNAIILDSLNDEPDYQEDIQGVSWLLPRLLLKLNPQNKLDPSLVEIMALPSRPKQKNCNDCGIFVMKYMDLMFQGYDLTSIQAWSQELVDTFRYRIATELQKGKARGISCIRMRKRHESTEEK</sequence>
<dbReference type="PROSITE" id="PS50600">
    <property type="entry name" value="ULP_PROTEASE"/>
    <property type="match status" value="1"/>
</dbReference>
<dbReference type="GO" id="GO:0016929">
    <property type="term" value="F:deSUMOylase activity"/>
    <property type="evidence" value="ECO:0007669"/>
    <property type="project" value="TreeGrafter"/>
</dbReference>
<organism evidence="6 7">
    <name type="scientific">Heracleum sosnowskyi</name>
    <dbReference type="NCBI Taxonomy" id="360622"/>
    <lineage>
        <taxon>Eukaryota</taxon>
        <taxon>Viridiplantae</taxon>
        <taxon>Streptophyta</taxon>
        <taxon>Embryophyta</taxon>
        <taxon>Tracheophyta</taxon>
        <taxon>Spermatophyta</taxon>
        <taxon>Magnoliopsida</taxon>
        <taxon>eudicotyledons</taxon>
        <taxon>Gunneridae</taxon>
        <taxon>Pentapetalae</taxon>
        <taxon>asterids</taxon>
        <taxon>campanulids</taxon>
        <taxon>Apiales</taxon>
        <taxon>Apiaceae</taxon>
        <taxon>Apioideae</taxon>
        <taxon>apioid superclade</taxon>
        <taxon>Tordylieae</taxon>
        <taxon>Tordyliinae</taxon>
        <taxon>Heracleum</taxon>
    </lineage>
</organism>
<keyword evidence="4" id="KW-0788">Thiol protease</keyword>
<dbReference type="Pfam" id="PF02902">
    <property type="entry name" value="Peptidase_C48"/>
    <property type="match status" value="1"/>
</dbReference>
<evidence type="ECO:0000313" key="7">
    <source>
        <dbReference type="Proteomes" id="UP001237642"/>
    </source>
</evidence>
<dbReference type="PANTHER" id="PTHR12606:SF136">
    <property type="entry name" value="ULP1 PROTEASE FAMILY PROTEIN"/>
    <property type="match status" value="1"/>
</dbReference>
<dbReference type="GO" id="GO:0006508">
    <property type="term" value="P:proteolysis"/>
    <property type="evidence" value="ECO:0007669"/>
    <property type="project" value="UniProtKB-KW"/>
</dbReference>
<gene>
    <name evidence="6" type="ORF">POM88_008918</name>
</gene>
<evidence type="ECO:0000313" key="6">
    <source>
        <dbReference type="EMBL" id="KAK1399055.1"/>
    </source>
</evidence>
<evidence type="ECO:0000256" key="4">
    <source>
        <dbReference type="ARBA" id="ARBA00022807"/>
    </source>
</evidence>
<keyword evidence="7" id="KW-1185">Reference proteome</keyword>
<reference evidence="6" key="2">
    <citation type="submission" date="2023-05" db="EMBL/GenBank/DDBJ databases">
        <authorList>
            <person name="Schelkunov M.I."/>
        </authorList>
    </citation>
    <scope>NUCLEOTIDE SEQUENCE</scope>
    <source>
        <strain evidence="6">Hsosn_3</strain>
        <tissue evidence="6">Leaf</tissue>
    </source>
</reference>
<dbReference type="PANTHER" id="PTHR12606">
    <property type="entry name" value="SENTRIN/SUMO-SPECIFIC PROTEASE"/>
    <property type="match status" value="1"/>
</dbReference>
<dbReference type="GO" id="GO:0005634">
    <property type="term" value="C:nucleus"/>
    <property type="evidence" value="ECO:0007669"/>
    <property type="project" value="TreeGrafter"/>
</dbReference>
<comment type="similarity">
    <text evidence="1">Belongs to the peptidase C48 family.</text>
</comment>
<dbReference type="GO" id="GO:0016926">
    <property type="term" value="P:protein desumoylation"/>
    <property type="evidence" value="ECO:0007669"/>
    <property type="project" value="TreeGrafter"/>
</dbReference>
<dbReference type="AlphaFoldDB" id="A0AAD8JAQ7"/>
<evidence type="ECO:0000256" key="2">
    <source>
        <dbReference type="ARBA" id="ARBA00022670"/>
    </source>
</evidence>
<evidence type="ECO:0000256" key="3">
    <source>
        <dbReference type="ARBA" id="ARBA00022801"/>
    </source>
</evidence>
<comment type="caution">
    <text evidence="6">The sequence shown here is derived from an EMBL/GenBank/DDBJ whole genome shotgun (WGS) entry which is preliminary data.</text>
</comment>
<keyword evidence="3" id="KW-0378">Hydrolase</keyword>
<evidence type="ECO:0000256" key="1">
    <source>
        <dbReference type="ARBA" id="ARBA00005234"/>
    </source>
</evidence>
<evidence type="ECO:0000259" key="5">
    <source>
        <dbReference type="PROSITE" id="PS50600"/>
    </source>
</evidence>
<dbReference type="Proteomes" id="UP001237642">
    <property type="component" value="Unassembled WGS sequence"/>
</dbReference>
<feature type="domain" description="Ubiquitin-like protease family profile" evidence="5">
    <location>
        <begin position="1"/>
        <end position="179"/>
    </location>
</feature>
<name>A0AAD8JAQ7_9APIA</name>
<dbReference type="Gene3D" id="3.40.395.10">
    <property type="entry name" value="Adenoviral Proteinase, Chain A"/>
    <property type="match status" value="1"/>
</dbReference>
<reference evidence="6" key="1">
    <citation type="submission" date="2023-02" db="EMBL/GenBank/DDBJ databases">
        <title>Genome of toxic invasive species Heracleum sosnowskyi carries increased number of genes despite the absence of recent whole-genome duplications.</title>
        <authorList>
            <person name="Schelkunov M."/>
            <person name="Shtratnikova V."/>
            <person name="Makarenko M."/>
            <person name="Klepikova A."/>
            <person name="Omelchenko D."/>
            <person name="Novikova G."/>
            <person name="Obukhova E."/>
            <person name="Bogdanov V."/>
            <person name="Penin A."/>
            <person name="Logacheva M."/>
        </authorList>
    </citation>
    <scope>NUCLEOTIDE SEQUENCE</scope>
    <source>
        <strain evidence="6">Hsosn_3</strain>
        <tissue evidence="6">Leaf</tissue>
    </source>
</reference>
<accession>A0AAD8JAQ7</accession>
<dbReference type="EMBL" id="JAUIZM010000002">
    <property type="protein sequence ID" value="KAK1399055.1"/>
    <property type="molecule type" value="Genomic_DNA"/>
</dbReference>
<dbReference type="InterPro" id="IPR003653">
    <property type="entry name" value="Peptidase_C48_C"/>
</dbReference>
<keyword evidence="2" id="KW-0645">Protease</keyword>
<dbReference type="SUPFAM" id="SSF54001">
    <property type="entry name" value="Cysteine proteinases"/>
    <property type="match status" value="1"/>
</dbReference>
<proteinExistence type="inferred from homology"/>
<protein>
    <recommendedName>
        <fullName evidence="5">Ubiquitin-like protease family profile domain-containing protein</fullName>
    </recommendedName>
</protein>
<dbReference type="InterPro" id="IPR038765">
    <property type="entry name" value="Papain-like_cys_pep_sf"/>
</dbReference>